<evidence type="ECO:0000313" key="2">
    <source>
        <dbReference type="EMBL" id="KAK7282857.1"/>
    </source>
</evidence>
<sequence length="142" mass="15357">MAEGIEGKQIKKETTTTKTSMVSIRPPSILPFAFVGVLTGLDNYLYAYGVAGLPVIIALQLTLFAVKTSMVSIRPPSILAFAFVGVLTDLDNYLYAYGVAGLPVIIASNRYLNHAIYYEAGDVGLPTRPLQRSLPDQAKGIY</sequence>
<accession>A0AAN9P0H9</accession>
<dbReference type="Proteomes" id="UP001372338">
    <property type="component" value="Unassembled WGS sequence"/>
</dbReference>
<dbReference type="AlphaFoldDB" id="A0AAN9P0H9"/>
<keyword evidence="1" id="KW-0812">Transmembrane</keyword>
<keyword evidence="1" id="KW-1133">Transmembrane helix</keyword>
<comment type="caution">
    <text evidence="2">The sequence shown here is derived from an EMBL/GenBank/DDBJ whole genome shotgun (WGS) entry which is preliminary data.</text>
</comment>
<proteinExistence type="predicted"/>
<protein>
    <submittedName>
        <fullName evidence="2">Uncharacterized protein</fullName>
    </submittedName>
</protein>
<keyword evidence="3" id="KW-1185">Reference proteome</keyword>
<gene>
    <name evidence="2" type="ORF">RIF29_11944</name>
</gene>
<dbReference type="EMBL" id="JAYWIO010000002">
    <property type="protein sequence ID" value="KAK7282857.1"/>
    <property type="molecule type" value="Genomic_DNA"/>
</dbReference>
<evidence type="ECO:0000313" key="3">
    <source>
        <dbReference type="Proteomes" id="UP001372338"/>
    </source>
</evidence>
<organism evidence="2 3">
    <name type="scientific">Crotalaria pallida</name>
    <name type="common">Smooth rattlebox</name>
    <name type="synonym">Crotalaria striata</name>
    <dbReference type="NCBI Taxonomy" id="3830"/>
    <lineage>
        <taxon>Eukaryota</taxon>
        <taxon>Viridiplantae</taxon>
        <taxon>Streptophyta</taxon>
        <taxon>Embryophyta</taxon>
        <taxon>Tracheophyta</taxon>
        <taxon>Spermatophyta</taxon>
        <taxon>Magnoliopsida</taxon>
        <taxon>eudicotyledons</taxon>
        <taxon>Gunneridae</taxon>
        <taxon>Pentapetalae</taxon>
        <taxon>rosids</taxon>
        <taxon>fabids</taxon>
        <taxon>Fabales</taxon>
        <taxon>Fabaceae</taxon>
        <taxon>Papilionoideae</taxon>
        <taxon>50 kb inversion clade</taxon>
        <taxon>genistoids sensu lato</taxon>
        <taxon>core genistoids</taxon>
        <taxon>Crotalarieae</taxon>
        <taxon>Crotalaria</taxon>
    </lineage>
</organism>
<evidence type="ECO:0000256" key="1">
    <source>
        <dbReference type="SAM" id="Phobius"/>
    </source>
</evidence>
<keyword evidence="1" id="KW-0472">Membrane</keyword>
<name>A0AAN9P0H9_CROPI</name>
<reference evidence="2 3" key="1">
    <citation type="submission" date="2024-01" db="EMBL/GenBank/DDBJ databases">
        <title>The genomes of 5 underutilized Papilionoideae crops provide insights into root nodulation and disease resistanc.</title>
        <authorList>
            <person name="Yuan L."/>
        </authorList>
    </citation>
    <scope>NUCLEOTIDE SEQUENCE [LARGE SCALE GENOMIC DNA]</scope>
    <source>
        <strain evidence="2">ZHUSHIDOU_FW_LH</strain>
        <tissue evidence="2">Leaf</tissue>
    </source>
</reference>
<feature type="transmembrane region" description="Helical" evidence="1">
    <location>
        <begin position="45"/>
        <end position="66"/>
    </location>
</feature>